<protein>
    <submittedName>
        <fullName evidence="2">Uncharacterized protein</fullName>
    </submittedName>
</protein>
<feature type="transmembrane region" description="Helical" evidence="1">
    <location>
        <begin position="210"/>
        <end position="231"/>
    </location>
</feature>
<proteinExistence type="predicted"/>
<dbReference type="RefSeq" id="WP_024061310.1">
    <property type="nucleotide sequence ID" value="NZ_CACRUE010000005.1"/>
</dbReference>
<accession>A0A6N2YHB9</accession>
<feature type="transmembrane region" description="Helical" evidence="1">
    <location>
        <begin position="73"/>
        <end position="98"/>
    </location>
</feature>
<evidence type="ECO:0000313" key="2">
    <source>
        <dbReference type="EMBL" id="VYT65228.1"/>
    </source>
</evidence>
<feature type="transmembrane region" description="Helical" evidence="1">
    <location>
        <begin position="152"/>
        <end position="170"/>
    </location>
</feature>
<organism evidence="2">
    <name type="scientific">Intestinibacter bartlettii</name>
    <dbReference type="NCBI Taxonomy" id="261299"/>
    <lineage>
        <taxon>Bacteria</taxon>
        <taxon>Bacillati</taxon>
        <taxon>Bacillota</taxon>
        <taxon>Clostridia</taxon>
        <taxon>Peptostreptococcales</taxon>
        <taxon>Peptostreptococcaceae</taxon>
        <taxon>Intestinibacter</taxon>
    </lineage>
</organism>
<feature type="transmembrane region" description="Helical" evidence="1">
    <location>
        <begin position="9"/>
        <end position="28"/>
    </location>
</feature>
<evidence type="ECO:0000256" key="1">
    <source>
        <dbReference type="SAM" id="Phobius"/>
    </source>
</evidence>
<gene>
    <name evidence="2" type="ORF">IBLFYP30_00826</name>
</gene>
<dbReference type="EMBL" id="CACRUE010000005">
    <property type="protein sequence ID" value="VYT65228.1"/>
    <property type="molecule type" value="Genomic_DNA"/>
</dbReference>
<keyword evidence="1" id="KW-0812">Transmembrane</keyword>
<dbReference type="AlphaFoldDB" id="A0A6N2YHB9"/>
<keyword evidence="1" id="KW-1133">Transmembrane helix</keyword>
<name>A0A6N2YHB9_9FIRM</name>
<feature type="transmembrane region" description="Helical" evidence="1">
    <location>
        <begin position="34"/>
        <end position="52"/>
    </location>
</feature>
<feature type="transmembrane region" description="Helical" evidence="1">
    <location>
        <begin position="110"/>
        <end position="132"/>
    </location>
</feature>
<sequence>MNKKNIFKIAVDIAMIALFVTFFNIRLLGFKFHVIGGIIFGALILVHIIVNRKWVVNITKRIFDKNLKTRTRISYIISFCLLVTVCAILVSGICVMKATNYDRVMFWKMLHIGASYLSIALIGLHLGLYWNFVSNFFKKMFNIKNSGTMSIIIARIVVVALLVLGTYNLHTQGYFTKVNNTLSYAAQHIVPQDIEAPEGGGHYKKESLSFLQLINVYGSMMGVFAIGTYYVDSAIKKNKKTAKNNKMKQAS</sequence>
<keyword evidence="1" id="KW-0472">Membrane</keyword>
<reference evidence="2" key="1">
    <citation type="submission" date="2019-11" db="EMBL/GenBank/DDBJ databases">
        <authorList>
            <person name="Feng L."/>
        </authorList>
    </citation>
    <scope>NUCLEOTIDE SEQUENCE</scope>
    <source>
        <strain evidence="2">IbartlettiiLFYP30</strain>
    </source>
</reference>